<dbReference type="AlphaFoldDB" id="A0A543AN72"/>
<gene>
    <name evidence="4" type="ORF">FB556_0485</name>
</gene>
<dbReference type="Proteomes" id="UP000319746">
    <property type="component" value="Unassembled WGS sequence"/>
</dbReference>
<dbReference type="InterPro" id="IPR003736">
    <property type="entry name" value="PAAI_dom"/>
</dbReference>
<dbReference type="Pfam" id="PF03061">
    <property type="entry name" value="4HBT"/>
    <property type="match status" value="1"/>
</dbReference>
<evidence type="ECO:0000313" key="5">
    <source>
        <dbReference type="Proteomes" id="UP000319746"/>
    </source>
</evidence>
<evidence type="ECO:0000256" key="2">
    <source>
        <dbReference type="SAM" id="MobiDB-lite"/>
    </source>
</evidence>
<keyword evidence="5" id="KW-1185">Reference proteome</keyword>
<name>A0A543AN72_9MICC</name>
<keyword evidence="1" id="KW-0378">Hydrolase</keyword>
<proteinExistence type="predicted"/>
<sequence length="159" mass="17180">MSHALDVSSTAPVTPPQVRRGTFGPNDHPAWGHDRTSEWLGVTITEYAPGYAKGHMQVREEMLNGFNIAHGGMVFALADTIFAWTCNDPDGDGSTITVAQGSDINFVSSPQINTTLTATGYLRASTGRSGLYDITVVDDQGNLVAEFRGRSRTIPNPRR</sequence>
<reference evidence="4 5" key="1">
    <citation type="submission" date="2019-06" db="EMBL/GenBank/DDBJ databases">
        <title>Sequencing the genomes of 1000 actinobacteria strains.</title>
        <authorList>
            <person name="Klenk H.-P."/>
        </authorList>
    </citation>
    <scope>NUCLEOTIDE SEQUENCE [LARGE SCALE GENOMIC DNA]</scope>
    <source>
        <strain evidence="4 5">DSM 24083</strain>
    </source>
</reference>
<dbReference type="InterPro" id="IPR052723">
    <property type="entry name" value="Acyl-CoA_thioesterase_PaaI"/>
</dbReference>
<dbReference type="EMBL" id="VFOU01000001">
    <property type="protein sequence ID" value="TQL74034.1"/>
    <property type="molecule type" value="Genomic_DNA"/>
</dbReference>
<dbReference type="InterPro" id="IPR006683">
    <property type="entry name" value="Thioestr_dom"/>
</dbReference>
<dbReference type="RefSeq" id="WP_141864392.1">
    <property type="nucleotide sequence ID" value="NZ_BAABAN010000016.1"/>
</dbReference>
<comment type="caution">
    <text evidence="4">The sequence shown here is derived from an EMBL/GenBank/DDBJ whole genome shotgun (WGS) entry which is preliminary data.</text>
</comment>
<dbReference type="CDD" id="cd03443">
    <property type="entry name" value="PaaI_thioesterase"/>
    <property type="match status" value="1"/>
</dbReference>
<feature type="domain" description="Thioesterase" evidence="3">
    <location>
        <begin position="66"/>
        <end position="145"/>
    </location>
</feature>
<dbReference type="SUPFAM" id="SSF54637">
    <property type="entry name" value="Thioesterase/thiol ester dehydrase-isomerase"/>
    <property type="match status" value="1"/>
</dbReference>
<dbReference type="GO" id="GO:0016289">
    <property type="term" value="F:acyl-CoA hydrolase activity"/>
    <property type="evidence" value="ECO:0007669"/>
    <property type="project" value="TreeGrafter"/>
</dbReference>
<dbReference type="InterPro" id="IPR029069">
    <property type="entry name" value="HotDog_dom_sf"/>
</dbReference>
<evidence type="ECO:0000313" key="4">
    <source>
        <dbReference type="EMBL" id="TQL74034.1"/>
    </source>
</evidence>
<protein>
    <submittedName>
        <fullName evidence="4">Acyl-CoA thioesterase</fullName>
    </submittedName>
</protein>
<dbReference type="NCBIfam" id="TIGR00369">
    <property type="entry name" value="unchar_dom_1"/>
    <property type="match status" value="1"/>
</dbReference>
<accession>A0A543AN72</accession>
<evidence type="ECO:0000256" key="1">
    <source>
        <dbReference type="ARBA" id="ARBA00022801"/>
    </source>
</evidence>
<evidence type="ECO:0000259" key="3">
    <source>
        <dbReference type="Pfam" id="PF03061"/>
    </source>
</evidence>
<dbReference type="PANTHER" id="PTHR42856">
    <property type="entry name" value="ACYL-COENZYME A THIOESTERASE PAAI"/>
    <property type="match status" value="1"/>
</dbReference>
<dbReference type="PANTHER" id="PTHR42856:SF1">
    <property type="entry name" value="ACYL-COENZYME A THIOESTERASE PAAI"/>
    <property type="match status" value="1"/>
</dbReference>
<feature type="region of interest" description="Disordered" evidence="2">
    <location>
        <begin position="1"/>
        <end position="31"/>
    </location>
</feature>
<dbReference type="OrthoDB" id="32575at2"/>
<organism evidence="4 5">
    <name type="scientific">Enteractinococcus coprophilus</name>
    <dbReference type="NCBI Taxonomy" id="1027633"/>
    <lineage>
        <taxon>Bacteria</taxon>
        <taxon>Bacillati</taxon>
        <taxon>Actinomycetota</taxon>
        <taxon>Actinomycetes</taxon>
        <taxon>Micrococcales</taxon>
        <taxon>Micrococcaceae</taxon>
    </lineage>
</organism>
<dbReference type="Gene3D" id="3.10.129.10">
    <property type="entry name" value="Hotdog Thioesterase"/>
    <property type="match status" value="1"/>
</dbReference>